<comment type="cofactor">
    <cofactor evidence="12">
        <name>Mg(2+)</name>
        <dbReference type="ChEBI" id="CHEBI:18420"/>
    </cofactor>
    <text evidence="12">Requires a divalent cation, most likely magnesium in vivo, as an electrophilic catalyst to aid phosphoryl group transfer. It is the chelate of the metal and the nucleotide that is the actual substrate.</text>
</comment>
<feature type="binding site" evidence="12">
    <location>
        <position position="282"/>
    </location>
    <ligand>
        <name>K(+)</name>
        <dbReference type="ChEBI" id="CHEBI:29103"/>
    </ligand>
</feature>
<feature type="binding site" evidence="12">
    <location>
        <position position="239"/>
    </location>
    <ligand>
        <name>K(+)</name>
        <dbReference type="ChEBI" id="CHEBI:29103"/>
    </ligand>
</feature>
<comment type="function">
    <text evidence="12">Catalyzes the phosphorylation of ribose at O-5 in a reaction requiring ATP and magnesium. The resulting D-ribose-5-phosphate can then be used either for sythesis of nucleotides, histidine, and tryptophan, or as a component of the pentose phosphate pathway.</text>
</comment>
<dbReference type="GO" id="GO:0005524">
    <property type="term" value="F:ATP binding"/>
    <property type="evidence" value="ECO:0007669"/>
    <property type="project" value="UniProtKB-UniRule"/>
</dbReference>
<dbReference type="Gene3D" id="3.40.1190.20">
    <property type="match status" value="1"/>
</dbReference>
<feature type="binding site" evidence="12">
    <location>
        <position position="273"/>
    </location>
    <ligand>
        <name>K(+)</name>
        <dbReference type="ChEBI" id="CHEBI:29103"/>
    </ligand>
</feature>
<proteinExistence type="inferred from homology"/>
<feature type="domain" description="Carbohydrate kinase PfkB" evidence="13">
    <location>
        <begin position="2"/>
        <end position="284"/>
    </location>
</feature>
<dbReference type="EMBL" id="JAGSOJ010000001">
    <property type="protein sequence ID" value="MCM1988540.1"/>
    <property type="molecule type" value="Genomic_DNA"/>
</dbReference>
<comment type="similarity">
    <text evidence="12">Belongs to the carbohydrate kinase PfkB family. Ribokinase subfamily.</text>
</comment>
<keyword evidence="5 12" id="KW-0479">Metal-binding</keyword>
<dbReference type="NCBIfam" id="TIGR02152">
    <property type="entry name" value="D_ribokin_bact"/>
    <property type="match status" value="1"/>
</dbReference>
<dbReference type="InterPro" id="IPR011877">
    <property type="entry name" value="Ribokinase"/>
</dbReference>
<dbReference type="Proteomes" id="UP001056429">
    <property type="component" value="Unassembled WGS sequence"/>
</dbReference>
<evidence type="ECO:0000256" key="11">
    <source>
        <dbReference type="ARBA" id="ARBA00023277"/>
    </source>
</evidence>
<keyword evidence="12" id="KW-0963">Cytoplasm</keyword>
<keyword evidence="8 12" id="KW-0067">ATP-binding</keyword>
<feature type="binding site" evidence="12">
    <location>
        <position position="138"/>
    </location>
    <ligand>
        <name>substrate</name>
    </ligand>
</feature>
<evidence type="ECO:0000256" key="10">
    <source>
        <dbReference type="ARBA" id="ARBA00022958"/>
    </source>
</evidence>
<evidence type="ECO:0000256" key="6">
    <source>
        <dbReference type="ARBA" id="ARBA00022741"/>
    </source>
</evidence>
<keyword evidence="15" id="KW-1185">Reference proteome</keyword>
<comment type="subcellular location">
    <subcellularLocation>
        <location evidence="12">Cytoplasm</location>
    </subcellularLocation>
</comment>
<dbReference type="EC" id="2.7.1.15" evidence="2 12"/>
<dbReference type="GO" id="GO:0005737">
    <property type="term" value="C:cytoplasm"/>
    <property type="evidence" value="ECO:0007669"/>
    <property type="project" value="UniProtKB-SubCell"/>
</dbReference>
<evidence type="ECO:0000313" key="14">
    <source>
        <dbReference type="EMBL" id="MCM1988540.1"/>
    </source>
</evidence>
<comment type="subunit">
    <text evidence="12">Homodimer.</text>
</comment>
<feature type="active site" description="Proton acceptor" evidence="12">
    <location>
        <position position="245"/>
    </location>
</feature>
<evidence type="ECO:0000256" key="3">
    <source>
        <dbReference type="ARBA" id="ARBA00016943"/>
    </source>
</evidence>
<evidence type="ECO:0000256" key="4">
    <source>
        <dbReference type="ARBA" id="ARBA00022679"/>
    </source>
</evidence>
<evidence type="ECO:0000256" key="12">
    <source>
        <dbReference type="HAMAP-Rule" id="MF_01987"/>
    </source>
</evidence>
<keyword evidence="4 12" id="KW-0808">Transferase</keyword>
<keyword evidence="6 12" id="KW-0547">Nucleotide-binding</keyword>
<dbReference type="PROSITE" id="PS00583">
    <property type="entry name" value="PFKB_KINASES_1"/>
    <property type="match status" value="1"/>
</dbReference>
<comment type="similarity">
    <text evidence="1">Belongs to the carbohydrate kinase pfkB family.</text>
</comment>
<dbReference type="GO" id="GO:0046872">
    <property type="term" value="F:metal ion binding"/>
    <property type="evidence" value="ECO:0007669"/>
    <property type="project" value="UniProtKB-KW"/>
</dbReference>
<dbReference type="GO" id="GO:0019303">
    <property type="term" value="P:D-ribose catabolic process"/>
    <property type="evidence" value="ECO:0007669"/>
    <property type="project" value="UniProtKB-UniRule"/>
</dbReference>
<organism evidence="14 15">
    <name type="scientific">Oceanirhabdus seepicola</name>
    <dbReference type="NCBI Taxonomy" id="2828781"/>
    <lineage>
        <taxon>Bacteria</taxon>
        <taxon>Bacillati</taxon>
        <taxon>Bacillota</taxon>
        <taxon>Clostridia</taxon>
        <taxon>Eubacteriales</taxon>
        <taxon>Clostridiaceae</taxon>
        <taxon>Oceanirhabdus</taxon>
    </lineage>
</organism>
<evidence type="ECO:0000256" key="2">
    <source>
        <dbReference type="ARBA" id="ARBA00012035"/>
    </source>
</evidence>
<sequence length="295" mass="31832">MKILVVGSLNFDYTFMVERLPEEGETILAQDFITAFGGKGANQAVACSRLGGAVCMIGAIGNDSIGKDMLVNLKNNGVDIRGIRKLEGPSGMAVISVDKNSENTIVVNPGVNGELTDKHIDQSEELIKECDIILTQLEIPMNAVERVIELGHKWGKKVILNPAPAAKIKEDILEKVFLITPNESELFQLTGERNINEGVKKLLESGVEKVIVTLGSKGCIYMDKTISKKYSSLKVKSIDPTSAGDTFNAAMAVSINKSMDEAVEFASKCAAIATTKIGAQTSIPFLRDVENLNDK</sequence>
<dbReference type="PROSITE" id="PS00584">
    <property type="entry name" value="PFKB_KINASES_2"/>
    <property type="match status" value="1"/>
</dbReference>
<dbReference type="InterPro" id="IPR029056">
    <property type="entry name" value="Ribokinase-like"/>
</dbReference>
<feature type="binding site" evidence="12">
    <location>
        <begin position="10"/>
        <end position="12"/>
    </location>
    <ligand>
        <name>substrate</name>
    </ligand>
</feature>
<comment type="catalytic activity">
    <reaction evidence="12">
        <text>D-ribose + ATP = D-ribose 5-phosphate + ADP + H(+)</text>
        <dbReference type="Rhea" id="RHEA:13697"/>
        <dbReference type="ChEBI" id="CHEBI:15378"/>
        <dbReference type="ChEBI" id="CHEBI:30616"/>
        <dbReference type="ChEBI" id="CHEBI:47013"/>
        <dbReference type="ChEBI" id="CHEBI:78346"/>
        <dbReference type="ChEBI" id="CHEBI:456216"/>
        <dbReference type="EC" id="2.7.1.15"/>
    </reaction>
</comment>
<dbReference type="HAMAP" id="MF_01987">
    <property type="entry name" value="Ribokinase"/>
    <property type="match status" value="1"/>
</dbReference>
<accession>A0A9J6NWV4</accession>
<evidence type="ECO:0000256" key="7">
    <source>
        <dbReference type="ARBA" id="ARBA00022777"/>
    </source>
</evidence>
<feature type="binding site" evidence="12">
    <location>
        <position position="182"/>
    </location>
    <ligand>
        <name>ATP</name>
        <dbReference type="ChEBI" id="CHEBI:30616"/>
    </ligand>
</feature>
<feature type="binding site" evidence="12">
    <location>
        <position position="241"/>
    </location>
    <ligand>
        <name>K(+)</name>
        <dbReference type="ChEBI" id="CHEBI:29103"/>
    </ligand>
</feature>
<name>A0A9J6NWV4_9CLOT</name>
<dbReference type="PRINTS" id="PR00990">
    <property type="entry name" value="RIBOKINASE"/>
</dbReference>
<feature type="binding site" evidence="12">
    <location>
        <position position="276"/>
    </location>
    <ligand>
        <name>K(+)</name>
        <dbReference type="ChEBI" id="CHEBI:29103"/>
    </ligand>
</feature>
<reference evidence="14" key="1">
    <citation type="journal article" date="2021" name="mSystems">
        <title>Bacteria and Archaea Synergistically Convert Glycine Betaine to Biogenic Methane in the Formosa Cold Seep of the South China Sea.</title>
        <authorList>
            <person name="Li L."/>
            <person name="Zhang W."/>
            <person name="Zhang S."/>
            <person name="Song L."/>
            <person name="Sun Q."/>
            <person name="Zhang H."/>
            <person name="Xiang H."/>
            <person name="Dong X."/>
        </authorList>
    </citation>
    <scope>NUCLEOTIDE SEQUENCE</scope>
    <source>
        <strain evidence="14">ZWT</strain>
    </source>
</reference>
<comment type="activity regulation">
    <text evidence="12">Activated by a monovalent cation that binds near, but not in, the active site. The most likely occupant of the site in vivo is potassium. Ion binding induces a conformational change that may alter substrate affinity.</text>
</comment>
<evidence type="ECO:0000313" key="15">
    <source>
        <dbReference type="Proteomes" id="UP001056429"/>
    </source>
</evidence>
<dbReference type="InterPro" id="IPR002139">
    <property type="entry name" value="Ribo/fructo_kinase"/>
</dbReference>
<keyword evidence="11 12" id="KW-0119">Carbohydrate metabolism</keyword>
<comment type="caution">
    <text evidence="14">The sequence shown here is derived from an EMBL/GenBank/DDBJ whole genome shotgun (WGS) entry which is preliminary data.</text>
</comment>
<dbReference type="GO" id="GO:0004747">
    <property type="term" value="F:ribokinase activity"/>
    <property type="evidence" value="ECO:0007669"/>
    <property type="project" value="UniProtKB-UniRule"/>
</dbReference>
<feature type="binding site" evidence="12">
    <location>
        <position position="278"/>
    </location>
    <ligand>
        <name>K(+)</name>
        <dbReference type="ChEBI" id="CHEBI:29103"/>
    </ligand>
</feature>
<evidence type="ECO:0000259" key="13">
    <source>
        <dbReference type="Pfam" id="PF00294"/>
    </source>
</evidence>
<comment type="pathway">
    <text evidence="12">Carbohydrate metabolism; D-ribose degradation; D-ribose 5-phosphate from beta-D-ribopyranose: step 2/2.</text>
</comment>
<dbReference type="PANTHER" id="PTHR10584:SF166">
    <property type="entry name" value="RIBOKINASE"/>
    <property type="match status" value="1"/>
</dbReference>
<dbReference type="SUPFAM" id="SSF53613">
    <property type="entry name" value="Ribokinase-like"/>
    <property type="match status" value="1"/>
</dbReference>
<dbReference type="InterPro" id="IPR011611">
    <property type="entry name" value="PfkB_dom"/>
</dbReference>
<reference evidence="14" key="2">
    <citation type="submission" date="2021-04" db="EMBL/GenBank/DDBJ databases">
        <authorList>
            <person name="Dong X."/>
        </authorList>
    </citation>
    <scope>NUCLEOTIDE SEQUENCE</scope>
    <source>
        <strain evidence="14">ZWT</strain>
    </source>
</reference>
<feature type="binding site" evidence="12">
    <location>
        <begin position="244"/>
        <end position="245"/>
    </location>
    <ligand>
        <name>ATP</name>
        <dbReference type="ChEBI" id="CHEBI:30616"/>
    </ligand>
</feature>
<dbReference type="InterPro" id="IPR002173">
    <property type="entry name" value="Carboh/pur_kinase_PfkB_CS"/>
</dbReference>
<gene>
    <name evidence="12 14" type="primary">rbsK</name>
    <name evidence="14" type="ORF">KDK92_02225</name>
</gene>
<dbReference type="PANTHER" id="PTHR10584">
    <property type="entry name" value="SUGAR KINASE"/>
    <property type="match status" value="1"/>
</dbReference>
<keyword evidence="9 12" id="KW-0460">Magnesium</keyword>
<protein>
    <recommendedName>
        <fullName evidence="3 12">Ribokinase</fullName>
        <shortName evidence="12">RK</shortName>
        <ecNumber evidence="2 12">2.7.1.15</ecNumber>
    </recommendedName>
</protein>
<feature type="binding site" evidence="12">
    <location>
        <position position="245"/>
    </location>
    <ligand>
        <name>substrate</name>
    </ligand>
</feature>
<evidence type="ECO:0000256" key="5">
    <source>
        <dbReference type="ARBA" id="ARBA00022723"/>
    </source>
</evidence>
<keyword evidence="7 12" id="KW-0418">Kinase</keyword>
<keyword evidence="10 12" id="KW-0630">Potassium</keyword>
<evidence type="ECO:0000256" key="1">
    <source>
        <dbReference type="ARBA" id="ARBA00005380"/>
    </source>
</evidence>
<dbReference type="Pfam" id="PF00294">
    <property type="entry name" value="PfkB"/>
    <property type="match status" value="1"/>
</dbReference>
<dbReference type="RefSeq" id="WP_250857405.1">
    <property type="nucleotide sequence ID" value="NZ_JAGSOJ010000001.1"/>
</dbReference>
<evidence type="ECO:0000256" key="9">
    <source>
        <dbReference type="ARBA" id="ARBA00022842"/>
    </source>
</evidence>
<feature type="binding site" evidence="12">
    <location>
        <begin position="38"/>
        <end position="42"/>
    </location>
    <ligand>
        <name>substrate</name>
    </ligand>
</feature>
<dbReference type="CDD" id="cd01174">
    <property type="entry name" value="ribokinase"/>
    <property type="match status" value="1"/>
</dbReference>
<dbReference type="AlphaFoldDB" id="A0A9J6NWV4"/>
<evidence type="ECO:0000256" key="8">
    <source>
        <dbReference type="ARBA" id="ARBA00022840"/>
    </source>
</evidence>
<feature type="binding site" evidence="12">
    <location>
        <begin position="213"/>
        <end position="218"/>
    </location>
    <ligand>
        <name>ATP</name>
        <dbReference type="ChEBI" id="CHEBI:30616"/>
    </ligand>
</feature>
<comment type="caution">
    <text evidence="12">Lacks conserved residue(s) required for the propagation of feature annotation.</text>
</comment>